<dbReference type="SUPFAM" id="SSF51430">
    <property type="entry name" value="NAD(P)-linked oxidoreductase"/>
    <property type="match status" value="1"/>
</dbReference>
<dbReference type="AlphaFoldDB" id="A0A382FXN9"/>
<dbReference type="PANTHER" id="PTHR42686:SF1">
    <property type="entry name" value="GH17980P-RELATED"/>
    <property type="match status" value="1"/>
</dbReference>
<accession>A0A382FXN9</accession>
<dbReference type="Pfam" id="PF00248">
    <property type="entry name" value="Aldo_ket_red"/>
    <property type="match status" value="1"/>
</dbReference>
<dbReference type="GO" id="GO:0005829">
    <property type="term" value="C:cytosol"/>
    <property type="evidence" value="ECO:0007669"/>
    <property type="project" value="TreeGrafter"/>
</dbReference>
<name>A0A382FXN9_9ZZZZ</name>
<feature type="domain" description="NADP-dependent oxidoreductase" evidence="1">
    <location>
        <begin position="2"/>
        <end position="260"/>
    </location>
</feature>
<evidence type="ECO:0000259" key="1">
    <source>
        <dbReference type="Pfam" id="PF00248"/>
    </source>
</evidence>
<dbReference type="InterPro" id="IPR020471">
    <property type="entry name" value="AKR"/>
</dbReference>
<evidence type="ECO:0000313" key="2">
    <source>
        <dbReference type="EMBL" id="SVB67372.1"/>
    </source>
</evidence>
<organism evidence="2">
    <name type="scientific">marine metagenome</name>
    <dbReference type="NCBI Taxonomy" id="408172"/>
    <lineage>
        <taxon>unclassified sequences</taxon>
        <taxon>metagenomes</taxon>
        <taxon>ecological metagenomes</taxon>
    </lineage>
</organism>
<dbReference type="Gene3D" id="3.20.20.100">
    <property type="entry name" value="NADP-dependent oxidoreductase domain"/>
    <property type="match status" value="1"/>
</dbReference>
<dbReference type="InterPro" id="IPR023210">
    <property type="entry name" value="NADP_OxRdtase_dom"/>
</dbReference>
<dbReference type="EMBL" id="UINC01052252">
    <property type="protein sequence ID" value="SVB67372.1"/>
    <property type="molecule type" value="Genomic_DNA"/>
</dbReference>
<protein>
    <recommendedName>
        <fullName evidence="1">NADP-dependent oxidoreductase domain-containing protein</fullName>
    </recommendedName>
</protein>
<proteinExistence type="predicted"/>
<gene>
    <name evidence="2" type="ORF">METZ01_LOCUS220226</name>
</gene>
<dbReference type="InterPro" id="IPR036812">
    <property type="entry name" value="NAD(P)_OxRdtase_dom_sf"/>
</dbReference>
<dbReference type="PANTHER" id="PTHR42686">
    <property type="entry name" value="GH17980P-RELATED"/>
    <property type="match status" value="1"/>
</dbReference>
<dbReference type="GO" id="GO:0016491">
    <property type="term" value="F:oxidoreductase activity"/>
    <property type="evidence" value="ECO:0007669"/>
    <property type="project" value="InterPro"/>
</dbReference>
<reference evidence="2" key="1">
    <citation type="submission" date="2018-05" db="EMBL/GenBank/DDBJ databases">
        <authorList>
            <person name="Lanie J.A."/>
            <person name="Ng W.-L."/>
            <person name="Kazmierczak K.M."/>
            <person name="Andrzejewski T.M."/>
            <person name="Davidsen T.M."/>
            <person name="Wayne K.J."/>
            <person name="Tettelin H."/>
            <person name="Glass J.I."/>
            <person name="Rusch D."/>
            <person name="Podicherti R."/>
            <person name="Tsui H.-C.T."/>
            <person name="Winkler M.E."/>
        </authorList>
    </citation>
    <scope>NUCLEOTIDE SEQUENCE</scope>
</reference>
<sequence>MGHAIRQHPRETYTVSTKVGAILKPLPPDTTDKGRFTNRLPFEVVYDYSYDATLRSVEDSMQRLGVNRFDIALIHDIDTYTHGVEGQKQKFSEAMEGAYPALEKLRREGVLQAIGVGVSSWEVCQECARSCDFDCFILAGRYTLLEQKSLESFLPICQDRNIGVIAAAPYNSGILVYGPVEGAHYNYAPASSLILEKTRQIEIVCARHGVTLAAAALQFPLGHPAVSSVLPGPRTPAQVETSVKLFKEIIPEDFWEDLKEEQLIDAETPNP</sequence>